<gene>
    <name evidence="15" type="ORF">BJ085DRAFT_13930</name>
</gene>
<feature type="region of interest" description="Disordered" evidence="12">
    <location>
        <begin position="1287"/>
        <end position="1315"/>
    </location>
</feature>
<dbReference type="InterPro" id="IPR023323">
    <property type="entry name" value="Tex-like_dom_sf"/>
</dbReference>
<evidence type="ECO:0000256" key="8">
    <source>
        <dbReference type="ARBA" id="ARBA00023242"/>
    </source>
</evidence>
<evidence type="ECO:0000256" key="3">
    <source>
        <dbReference type="ARBA" id="ARBA00009253"/>
    </source>
</evidence>
<dbReference type="PROSITE" id="PS50126">
    <property type="entry name" value="S1"/>
    <property type="match status" value="1"/>
</dbReference>
<evidence type="ECO:0000313" key="15">
    <source>
        <dbReference type="EMBL" id="RKP34508.1"/>
    </source>
</evidence>
<dbReference type="Gene3D" id="1.10.10.650">
    <property type="entry name" value="RuvA domain 2-like"/>
    <property type="match status" value="1"/>
</dbReference>
<dbReference type="Gene3D" id="2.40.50.140">
    <property type="entry name" value="Nucleic acid-binding proteins"/>
    <property type="match status" value="1"/>
</dbReference>
<evidence type="ECO:0000259" key="13">
    <source>
        <dbReference type="PROSITE" id="PS50001"/>
    </source>
</evidence>
<dbReference type="InterPro" id="IPR000980">
    <property type="entry name" value="SH2"/>
</dbReference>
<dbReference type="SUPFAM" id="SSF158832">
    <property type="entry name" value="Tex N-terminal region-like"/>
    <property type="match status" value="1"/>
</dbReference>
<dbReference type="InterPro" id="IPR003029">
    <property type="entry name" value="S1_domain"/>
</dbReference>
<dbReference type="InterPro" id="IPR035019">
    <property type="entry name" value="Spt6_SH2_N"/>
</dbReference>
<accession>A0A4P9ZN21</accession>
<dbReference type="InterPro" id="IPR023319">
    <property type="entry name" value="Tex-like_HTH_dom_sf"/>
</dbReference>
<evidence type="ECO:0000256" key="2">
    <source>
        <dbReference type="ARBA" id="ARBA00004286"/>
    </source>
</evidence>
<keyword evidence="16" id="KW-1185">Reference proteome</keyword>
<name>A0A4P9ZN21_9FUNG</name>
<feature type="compositionally biased region" description="Acidic residues" evidence="12">
    <location>
        <begin position="55"/>
        <end position="68"/>
    </location>
</feature>
<dbReference type="InterPro" id="IPR037027">
    <property type="entry name" value="YqgF/RNaseH-like_dom_sf"/>
</dbReference>
<feature type="compositionally biased region" description="Acidic residues" evidence="12">
    <location>
        <begin position="206"/>
        <end position="219"/>
    </location>
</feature>
<comment type="similarity">
    <text evidence="3 10">Belongs to the SPT6 family.</text>
</comment>
<sequence length="1596" mass="180821">MSNADFSDDLPNDDLPQPPPRKVAGKRPVSYSSYPPPPRSHSSASGSEEGSGSDVDSEEEEDDDDEAAVSEMRQSGFIVDDEDEDEEDDLNHRSRHHKKRHHRERSPPRDQSHSPRRKKGYTSEEEQLDDEDLALMEENLGYSSHARPAENKLRRLQRGRGSAAAHREPREREEDLSRMFDEEEDVPRDSGRARGYGSDEDRIVFDDENDLDQDELPAGLDDEAVGDYRRTVSSKSRAAMASMIPDSIGQGLDPETWQNLFEVFGDGTEYDFALEVAPPAAPGRRGARAVGGLHDGDDGYGGDMGDGDFPEVQLKDIFEPAELEHKLMTDRDNIIRARDIPERMQIQMEVLTPYSASTNDDYDDEGTDSARRGAKFSMSRQLTDQEVEEQTEWVLQHLRQPQHEHQLMEYTAAVINVCRFIGQDFLEVPFIAANRQDYLMYTHQAMSDSLADGQDSRQAILNRDDLWSLFDLDIKFRTFVERKHEVAELVRKLERMVPTTQTPESDTYPLSYIHRILEQIQSVEEVHDLVEYLHLIYGGHFSRLRLRNGNPSTRGLDNDLEDLSLGRAENGPSGLKRPQKHVLYEKTRRSPVAAFAARAAMSSQHFATNYCEQNMQYFPESPSEGIEELAAKFISSEFGSTITVSKAAKAMLALEIAYDPLIRRQVRMVAQYCTVVSVEPTRKGEFAIDNLHPYYPFKFLRQKPVAELTESGQFLSILKGEQDGLLSVHIGFPPSSNILDAMIKFYESTYVSETAQKWNAFRREILQMAYKEYLLPLVEKYSREWLRSKAEEWAGRQVQAALERKLNVKPCLPYRMKEGQCPRVLSLTSVEGKNARDCPVMWAMLDSKGQLVESGVIADLRDPDNAKLLMGLLEKRQPDVVGIAGSNLATKRMFEDVSRLVEEYQVRVDDEIRVTWVDDEVARLYRDSPEAHEAFSQLLPAQRYCVSIGRVLQNALAEYAGVGKAVRSICHHPLQPLLSEDVAARYIERAFVNITNDVGVDVNLALQFPHHASALQYVAGLGPRKVTSFLKRLEATSGSRLDSRAGLILNQVVTRVIFMNCASFLRVVPPEYDVLDDTRIHPEDYELARKMATDALEVEVEGDPDDDNPSLHVEELMRSDPEKLNELLLEDYAQELEKQLKQPKLEVLRGIKRELQHPFADHRAEWTAPTVDRVFTMLTGETDLTLWPNQVVVAVVQRVRERFAMCKLDSDLDGFLPISRVMDERIDQISDYLVEGQALPCVVVQVHKDKCSADLSTRDSDLAQARQWNREFRPELDRYFDREAERQLLGQQEREERRRTMGPNGGGSGRPNRMINHPLFKPMRSREAEAYLDNRPIGDVVIRPSSRGNDHIAITWKVCDGVYQHVDVKEEDKESDAAVGRRLRVSREDWYSDLDELLASHIEPMAKRVEQMLEHPKYEPKTLDEVSLTLRSSCNSKQKGDYAFILCASRPGWFELVFMSSPQAPVKSWKVQVCPNSYKLGETAYTSVGELINGFKRMQMNLSRAGGGSGPSGSSHHSSSRPASGSGSSYHRSSSSSYHPQSSSSRPSGSSSSASSHRDTDRYGSSSSSSDRYRNQWDREPTRHSVGRSSSSSGWN</sequence>
<dbReference type="InterPro" id="IPR028088">
    <property type="entry name" value="Spt6_HTH_DNA-bd_dom"/>
</dbReference>
<evidence type="ECO:0000256" key="5">
    <source>
        <dbReference type="ARBA" id="ARBA00022454"/>
    </source>
</evidence>
<dbReference type="Pfam" id="PF14635">
    <property type="entry name" value="HHH_7"/>
    <property type="match status" value="1"/>
</dbReference>
<feature type="compositionally biased region" description="Basic and acidic residues" evidence="12">
    <location>
        <begin position="1287"/>
        <end position="1299"/>
    </location>
</feature>
<dbReference type="InterPro" id="IPR032706">
    <property type="entry name" value="Spt6_HHH"/>
</dbReference>
<dbReference type="InterPro" id="IPR055179">
    <property type="entry name" value="Tex-like_central_region"/>
</dbReference>
<dbReference type="SUPFAM" id="SSF47781">
    <property type="entry name" value="RuvA domain 2-like"/>
    <property type="match status" value="2"/>
</dbReference>
<dbReference type="GO" id="GO:0005694">
    <property type="term" value="C:chromosome"/>
    <property type="evidence" value="ECO:0007669"/>
    <property type="project" value="UniProtKB-SubCell"/>
</dbReference>
<dbReference type="InterPro" id="IPR041692">
    <property type="entry name" value="HHH_9"/>
</dbReference>
<dbReference type="SUPFAM" id="SSF50249">
    <property type="entry name" value="Nucleic acid-binding proteins"/>
    <property type="match status" value="1"/>
</dbReference>
<dbReference type="SUPFAM" id="SSF55550">
    <property type="entry name" value="SH2 domain"/>
    <property type="match status" value="1"/>
</dbReference>
<dbReference type="Gene3D" id="1.10.150.850">
    <property type="entry name" value="Spt6, helix-hairpin-helix domain"/>
    <property type="match status" value="1"/>
</dbReference>
<dbReference type="PIRSF" id="PIRSF036947">
    <property type="entry name" value="Spt6"/>
    <property type="match status" value="1"/>
</dbReference>
<feature type="region of interest" description="Disordered" evidence="12">
    <location>
        <begin position="1502"/>
        <end position="1596"/>
    </location>
</feature>
<dbReference type="SMART" id="SM00316">
    <property type="entry name" value="S1"/>
    <property type="match status" value="1"/>
</dbReference>
<feature type="region of interest" description="Disordered" evidence="12">
    <location>
        <begin position="1"/>
        <end position="219"/>
    </location>
</feature>
<dbReference type="Pfam" id="PF14639">
    <property type="entry name" value="YqgF"/>
    <property type="match status" value="1"/>
</dbReference>
<dbReference type="FunFam" id="1.10.10.2740:FF:000002">
    <property type="entry name" value="Transcription elongation factor Spt6"/>
    <property type="match status" value="1"/>
</dbReference>
<evidence type="ECO:0000313" key="16">
    <source>
        <dbReference type="Proteomes" id="UP000268162"/>
    </source>
</evidence>
<feature type="compositionally biased region" description="Acidic residues" evidence="12">
    <location>
        <begin position="1"/>
        <end position="12"/>
    </location>
</feature>
<dbReference type="Gene3D" id="1.10.3500.10">
    <property type="entry name" value="Tex N-terminal region-like"/>
    <property type="match status" value="1"/>
</dbReference>
<dbReference type="CDD" id="cd09918">
    <property type="entry name" value="SH2_Nterm_SPT6_like"/>
    <property type="match status" value="1"/>
</dbReference>
<feature type="compositionally biased region" description="Basic and acidic residues" evidence="12">
    <location>
        <begin position="165"/>
        <end position="180"/>
    </location>
</feature>
<dbReference type="Pfam" id="PF17674">
    <property type="entry name" value="HHH_9"/>
    <property type="match status" value="1"/>
</dbReference>
<keyword evidence="8 10" id="KW-0539">Nucleus</keyword>
<evidence type="ECO:0000256" key="7">
    <source>
        <dbReference type="ARBA" id="ARBA00023163"/>
    </source>
</evidence>
<evidence type="ECO:0000259" key="14">
    <source>
        <dbReference type="PROSITE" id="PS50126"/>
    </source>
</evidence>
<dbReference type="Pfam" id="PF14641">
    <property type="entry name" value="HTH_44"/>
    <property type="match status" value="1"/>
</dbReference>
<protein>
    <recommendedName>
        <fullName evidence="4 10">Transcription elongation factor Spt6</fullName>
    </recommendedName>
</protein>
<dbReference type="GO" id="GO:0003677">
    <property type="term" value="F:DNA binding"/>
    <property type="evidence" value="ECO:0007669"/>
    <property type="project" value="InterPro"/>
</dbReference>
<evidence type="ECO:0000256" key="11">
    <source>
        <dbReference type="PROSITE-ProRule" id="PRU00191"/>
    </source>
</evidence>
<organism evidence="15 16">
    <name type="scientific">Dimargaris cristalligena</name>
    <dbReference type="NCBI Taxonomy" id="215637"/>
    <lineage>
        <taxon>Eukaryota</taxon>
        <taxon>Fungi</taxon>
        <taxon>Fungi incertae sedis</taxon>
        <taxon>Zoopagomycota</taxon>
        <taxon>Kickxellomycotina</taxon>
        <taxon>Dimargaritomycetes</taxon>
        <taxon>Dimargaritales</taxon>
        <taxon>Dimargaritaceae</taxon>
        <taxon>Dimargaris</taxon>
    </lineage>
</organism>
<feature type="compositionally biased region" description="Low complexity" evidence="12">
    <location>
        <begin position="1512"/>
        <end position="1555"/>
    </location>
</feature>
<dbReference type="InterPro" id="IPR049540">
    <property type="entry name" value="Spt6-like_S1"/>
</dbReference>
<evidence type="ECO:0000256" key="12">
    <source>
        <dbReference type="SAM" id="MobiDB-lite"/>
    </source>
</evidence>
<proteinExistence type="inferred from homology"/>
<dbReference type="GO" id="GO:0034728">
    <property type="term" value="P:nucleosome organization"/>
    <property type="evidence" value="ECO:0007669"/>
    <property type="project" value="TreeGrafter"/>
</dbReference>
<dbReference type="GO" id="GO:0140673">
    <property type="term" value="P:transcription elongation-coupled chromatin remodeling"/>
    <property type="evidence" value="ECO:0007669"/>
    <property type="project" value="InterPro"/>
</dbReference>
<dbReference type="Pfam" id="PF14633">
    <property type="entry name" value="SH2_2"/>
    <property type="match status" value="1"/>
</dbReference>
<evidence type="ECO:0000256" key="4">
    <source>
        <dbReference type="ARBA" id="ARBA00020248"/>
    </source>
</evidence>
<feature type="compositionally biased region" description="Basic and acidic residues" evidence="12">
    <location>
        <begin position="1571"/>
        <end position="1583"/>
    </location>
</feature>
<dbReference type="Gene3D" id="3.30.505.10">
    <property type="entry name" value="SH2 domain"/>
    <property type="match status" value="2"/>
</dbReference>
<reference evidence="16" key="1">
    <citation type="journal article" date="2018" name="Nat. Microbiol.">
        <title>Leveraging single-cell genomics to expand the fungal tree of life.</title>
        <authorList>
            <person name="Ahrendt S.R."/>
            <person name="Quandt C.A."/>
            <person name="Ciobanu D."/>
            <person name="Clum A."/>
            <person name="Salamov A."/>
            <person name="Andreopoulos B."/>
            <person name="Cheng J.F."/>
            <person name="Woyke T."/>
            <person name="Pelin A."/>
            <person name="Henrissat B."/>
            <person name="Reynolds N.K."/>
            <person name="Benny G.L."/>
            <person name="Smith M.E."/>
            <person name="James T.Y."/>
            <person name="Grigoriev I.V."/>
        </authorList>
    </citation>
    <scope>NUCLEOTIDE SEQUENCE [LARGE SCALE GENOMIC DNA]</scope>
    <source>
        <strain evidence="16">RSA 468</strain>
    </source>
</reference>
<comment type="subcellular location">
    <subcellularLocation>
        <location evidence="2">Chromosome</location>
    </subcellularLocation>
    <subcellularLocation>
        <location evidence="1 10">Nucleus</location>
    </subcellularLocation>
</comment>
<dbReference type="InterPro" id="IPR036860">
    <property type="entry name" value="SH2_dom_sf"/>
</dbReference>
<dbReference type="Pfam" id="PF14632">
    <property type="entry name" value="SPT6_acidic"/>
    <property type="match status" value="1"/>
</dbReference>
<evidence type="ECO:0000256" key="6">
    <source>
        <dbReference type="ARBA" id="ARBA00022999"/>
    </source>
</evidence>
<evidence type="ECO:0000256" key="9">
    <source>
        <dbReference type="ARBA" id="ARBA00093389"/>
    </source>
</evidence>
<dbReference type="PANTHER" id="PTHR10145:SF6">
    <property type="entry name" value="TRANSCRIPTION ELONGATION FACTOR SPT6"/>
    <property type="match status" value="1"/>
</dbReference>
<dbReference type="InterPro" id="IPR012340">
    <property type="entry name" value="NA-bd_OB-fold"/>
</dbReference>
<feature type="compositionally biased region" description="Basic and acidic residues" evidence="12">
    <location>
        <begin position="187"/>
        <end position="205"/>
    </location>
</feature>
<dbReference type="EMBL" id="ML003173">
    <property type="protein sequence ID" value="RKP34508.1"/>
    <property type="molecule type" value="Genomic_DNA"/>
</dbReference>
<comment type="function">
    <text evidence="10">Plays a role in maintenance of chromatin structure during RNA polymerase II transcription elongation thereby repressing transcription initiation from cryptic promoters. Mediates the reassembly of nucleosomes onto the promoters of at least a selected set of genes during repression; the nucleosome reassembly is essential for transcriptional repression.</text>
</comment>
<dbReference type="Pfam" id="PF22706">
    <property type="entry name" value="Tex_central_region"/>
    <property type="match status" value="1"/>
</dbReference>
<feature type="domain" description="SH2" evidence="13">
    <location>
        <begin position="1318"/>
        <end position="1417"/>
    </location>
</feature>
<feature type="compositionally biased region" description="Low complexity" evidence="12">
    <location>
        <begin position="40"/>
        <end position="54"/>
    </location>
</feature>
<dbReference type="InterPro" id="IPR012337">
    <property type="entry name" value="RNaseH-like_sf"/>
</dbReference>
<dbReference type="Gene3D" id="1.10.10.2740">
    <property type="entry name" value="Spt6, Death-like domain"/>
    <property type="match status" value="1"/>
</dbReference>
<dbReference type="PANTHER" id="PTHR10145">
    <property type="entry name" value="TRANSCRIPTION ELONGATION FACTOR SPT6"/>
    <property type="match status" value="1"/>
</dbReference>
<dbReference type="InterPro" id="IPR042066">
    <property type="entry name" value="Spt6_death-like"/>
</dbReference>
<feature type="domain" description="S1 motif" evidence="14">
    <location>
        <begin position="1189"/>
        <end position="1258"/>
    </location>
</feature>
<dbReference type="InterPro" id="IPR028083">
    <property type="entry name" value="Spt6_acidic_N_dom"/>
</dbReference>
<feature type="compositionally biased region" description="Basic residues" evidence="12">
    <location>
        <begin position="93"/>
        <end position="104"/>
    </location>
</feature>
<dbReference type="PROSITE" id="PS50001">
    <property type="entry name" value="SH2"/>
    <property type="match status" value="1"/>
</dbReference>
<dbReference type="GO" id="GO:0042393">
    <property type="term" value="F:histone binding"/>
    <property type="evidence" value="ECO:0007669"/>
    <property type="project" value="TreeGrafter"/>
</dbReference>
<evidence type="ECO:0000256" key="1">
    <source>
        <dbReference type="ARBA" id="ARBA00004123"/>
    </source>
</evidence>
<dbReference type="GO" id="GO:0031491">
    <property type="term" value="F:nucleosome binding"/>
    <property type="evidence" value="ECO:0007669"/>
    <property type="project" value="TreeGrafter"/>
</dbReference>
<comment type="function">
    <text evidence="9">Histone H3-H4 chaperone that plays a role in maintenance of chromatin structure during RNA polymerase II transcription elongation thereby repressing transcription initiation from cryptic promoters. Mediates the reassembly of nucleosomes onto the promoters of at least a selected set of genes during repression; the nucleosome reassembly is essential for transcriptional repression. Essential for viability.</text>
</comment>
<evidence type="ECO:0000256" key="10">
    <source>
        <dbReference type="PIRNR" id="PIRNR036947"/>
    </source>
</evidence>
<dbReference type="InterPro" id="IPR017072">
    <property type="entry name" value="TF_Spt6"/>
</dbReference>
<dbReference type="Proteomes" id="UP000268162">
    <property type="component" value="Unassembled WGS sequence"/>
</dbReference>
<dbReference type="InterPro" id="IPR010994">
    <property type="entry name" value="RuvA_2-like"/>
</dbReference>
<dbReference type="InterPro" id="IPR035420">
    <property type="entry name" value="Spt6_SH2"/>
</dbReference>
<dbReference type="SMART" id="SM00252">
    <property type="entry name" value="SH2"/>
    <property type="match status" value="1"/>
</dbReference>
<dbReference type="GO" id="GO:0008023">
    <property type="term" value="C:transcription elongation factor complex"/>
    <property type="evidence" value="ECO:0007669"/>
    <property type="project" value="TreeGrafter"/>
</dbReference>
<keyword evidence="5" id="KW-0158">Chromosome</keyword>
<dbReference type="Gene3D" id="3.30.420.140">
    <property type="entry name" value="YqgF/RNase H-like domain"/>
    <property type="match status" value="1"/>
</dbReference>
<dbReference type="SUPFAM" id="SSF53098">
    <property type="entry name" value="Ribonuclease H-like"/>
    <property type="match status" value="1"/>
</dbReference>
<feature type="compositionally biased region" description="Acidic residues" evidence="12">
    <location>
        <begin position="79"/>
        <end position="89"/>
    </location>
</feature>
<dbReference type="Pfam" id="PF21710">
    <property type="entry name" value="Spt6_S1"/>
    <property type="match status" value="1"/>
</dbReference>
<dbReference type="STRING" id="215637.A0A4P9ZN21"/>
<keyword evidence="6 11" id="KW-0727">SH2 domain</keyword>
<feature type="compositionally biased region" description="Acidic residues" evidence="12">
    <location>
        <begin position="123"/>
        <end position="135"/>
    </location>
</feature>
<keyword evidence="7 10" id="KW-0804">Transcription</keyword>
<dbReference type="InterPro" id="IPR028231">
    <property type="entry name" value="Spt6_YqgF"/>
</dbReference>
<dbReference type="FunFam" id="3.30.505.10:FF:000056">
    <property type="entry name" value="Transcription elongation factor Spt6"/>
    <property type="match status" value="1"/>
</dbReference>